<evidence type="ECO:0000256" key="4">
    <source>
        <dbReference type="ARBA" id="ARBA00022807"/>
    </source>
</evidence>
<evidence type="ECO:0000256" key="5">
    <source>
        <dbReference type="ARBA" id="ARBA00044503"/>
    </source>
</evidence>
<dbReference type="SUPFAM" id="SSF118010">
    <property type="entry name" value="TM1457-like"/>
    <property type="match status" value="1"/>
</dbReference>
<dbReference type="Pfam" id="PF04327">
    <property type="entry name" value="Peptidase_Prp"/>
    <property type="match status" value="1"/>
</dbReference>
<evidence type="ECO:0000313" key="8">
    <source>
        <dbReference type="Proteomes" id="UP000543642"/>
    </source>
</evidence>
<comment type="similarity">
    <text evidence="5">Belongs to the Prp family.</text>
</comment>
<dbReference type="PANTHER" id="PTHR39178">
    <property type="entry name" value="HYPOTHETICAL RIBOSOME-ASSOCIATED PROTEIN"/>
    <property type="match status" value="1"/>
</dbReference>
<dbReference type="Proteomes" id="UP000543642">
    <property type="component" value="Unassembled WGS sequence"/>
</dbReference>
<dbReference type="InterPro" id="IPR007422">
    <property type="entry name" value="Peptidase_Prp"/>
</dbReference>
<name>A0A7W8M4N9_9FIRM</name>
<accession>A0A7W8M4N9</accession>
<dbReference type="CDD" id="cd16332">
    <property type="entry name" value="Prp-like"/>
    <property type="match status" value="1"/>
</dbReference>
<evidence type="ECO:0000256" key="2">
    <source>
        <dbReference type="ARBA" id="ARBA00022670"/>
    </source>
</evidence>
<dbReference type="EMBL" id="JACHFW010000002">
    <property type="protein sequence ID" value="MBB5263782.1"/>
    <property type="molecule type" value="Genomic_DNA"/>
</dbReference>
<dbReference type="GO" id="GO:0006508">
    <property type="term" value="P:proteolysis"/>
    <property type="evidence" value="ECO:0007669"/>
    <property type="project" value="UniProtKB-KW"/>
</dbReference>
<dbReference type="PANTHER" id="PTHR39178:SF1">
    <property type="entry name" value="RIBOSOMAL-PROCESSING CYSTEINE PROTEASE PRP"/>
    <property type="match status" value="1"/>
</dbReference>
<dbReference type="GO" id="GO:0042254">
    <property type="term" value="P:ribosome biogenesis"/>
    <property type="evidence" value="ECO:0007669"/>
    <property type="project" value="UniProtKB-KW"/>
</dbReference>
<dbReference type="InterPro" id="IPR036764">
    <property type="entry name" value="Peptidase_Prp_sf"/>
</dbReference>
<keyword evidence="1" id="KW-0690">Ribosome biogenesis</keyword>
<dbReference type="RefSeq" id="WP_183771885.1">
    <property type="nucleotide sequence ID" value="NZ_CAWVEG010000095.1"/>
</dbReference>
<dbReference type="AlphaFoldDB" id="A0A7W8M4N9"/>
<proteinExistence type="inferred from homology"/>
<keyword evidence="4" id="KW-0788">Thiol protease</keyword>
<evidence type="ECO:0000256" key="3">
    <source>
        <dbReference type="ARBA" id="ARBA00022801"/>
    </source>
</evidence>
<sequence>MIKITVFRNKDQGYTGFMSEGHAGYAEEGSDIICAAVSVLTVNTINSIESFTSDKFHVKQKDGYIQCRFVGELSKASALLMDSMILGLQEIEKDYGSKYIRLIFKEV</sequence>
<organism evidence="7 8">
    <name type="scientific">Catenibacillus scindens</name>
    <dbReference type="NCBI Taxonomy" id="673271"/>
    <lineage>
        <taxon>Bacteria</taxon>
        <taxon>Bacillati</taxon>
        <taxon>Bacillota</taxon>
        <taxon>Clostridia</taxon>
        <taxon>Lachnospirales</taxon>
        <taxon>Lachnospiraceae</taxon>
        <taxon>Catenibacillus</taxon>
    </lineage>
</organism>
<dbReference type="Gene3D" id="3.30.70.1490">
    <property type="entry name" value="Cysteine protease Prp"/>
    <property type="match status" value="1"/>
</dbReference>
<protein>
    <recommendedName>
        <fullName evidence="6">Ribosomal processing cysteine protease Prp</fullName>
    </recommendedName>
</protein>
<keyword evidence="2" id="KW-0645">Protease</keyword>
<keyword evidence="8" id="KW-1185">Reference proteome</keyword>
<comment type="caution">
    <text evidence="7">The sequence shown here is derived from an EMBL/GenBank/DDBJ whole genome shotgun (WGS) entry which is preliminary data.</text>
</comment>
<evidence type="ECO:0000256" key="6">
    <source>
        <dbReference type="ARBA" id="ARBA00044538"/>
    </source>
</evidence>
<gene>
    <name evidence="7" type="ORF">HNP82_000880</name>
</gene>
<evidence type="ECO:0000256" key="1">
    <source>
        <dbReference type="ARBA" id="ARBA00022517"/>
    </source>
</evidence>
<keyword evidence="3" id="KW-0378">Hydrolase</keyword>
<dbReference type="GO" id="GO:0008234">
    <property type="term" value="F:cysteine-type peptidase activity"/>
    <property type="evidence" value="ECO:0007669"/>
    <property type="project" value="UniProtKB-KW"/>
</dbReference>
<reference evidence="7 8" key="1">
    <citation type="submission" date="2020-08" db="EMBL/GenBank/DDBJ databases">
        <title>Genomic Encyclopedia of Type Strains, Phase IV (KMG-IV): sequencing the most valuable type-strain genomes for metagenomic binning, comparative biology and taxonomic classification.</title>
        <authorList>
            <person name="Goeker M."/>
        </authorList>
    </citation>
    <scope>NUCLEOTIDE SEQUENCE [LARGE SCALE GENOMIC DNA]</scope>
    <source>
        <strain evidence="7 8">DSM 106146</strain>
    </source>
</reference>
<evidence type="ECO:0000313" key="7">
    <source>
        <dbReference type="EMBL" id="MBB5263782.1"/>
    </source>
</evidence>